<dbReference type="AlphaFoldDB" id="A0A6A5U5A2"/>
<dbReference type="Gene3D" id="3.40.50.300">
    <property type="entry name" value="P-loop containing nucleotide triphosphate hydrolases"/>
    <property type="match status" value="1"/>
</dbReference>
<dbReference type="GO" id="GO:0005525">
    <property type="term" value="F:GTP binding"/>
    <property type="evidence" value="ECO:0007669"/>
    <property type="project" value="InterPro"/>
</dbReference>
<protein>
    <recommendedName>
        <fullName evidence="2">G domain-containing protein</fullName>
    </recommendedName>
</protein>
<dbReference type="Pfam" id="PF01926">
    <property type="entry name" value="MMR_HSR1"/>
    <property type="match status" value="1"/>
</dbReference>
<dbReference type="CDD" id="cd00882">
    <property type="entry name" value="Ras_like_GTPase"/>
    <property type="match status" value="1"/>
</dbReference>
<evidence type="ECO:0000259" key="2">
    <source>
        <dbReference type="Pfam" id="PF01926"/>
    </source>
</evidence>
<proteinExistence type="predicted"/>
<dbReference type="SUPFAM" id="SSF52540">
    <property type="entry name" value="P-loop containing nucleoside triphosphate hydrolases"/>
    <property type="match status" value="1"/>
</dbReference>
<feature type="domain" description="G" evidence="2">
    <location>
        <begin position="7"/>
        <end position="74"/>
    </location>
</feature>
<accession>A0A6A5U5A2</accession>
<dbReference type="EMBL" id="ML976983">
    <property type="protein sequence ID" value="KAF1960061.1"/>
    <property type="molecule type" value="Genomic_DNA"/>
</dbReference>
<evidence type="ECO:0000256" key="1">
    <source>
        <dbReference type="SAM" id="Coils"/>
    </source>
</evidence>
<name>A0A6A5U5A2_9PLEO</name>
<dbReference type="InterPro" id="IPR006073">
    <property type="entry name" value="GTP-bd"/>
</dbReference>
<keyword evidence="1" id="KW-0175">Coiled coil</keyword>
<dbReference type="Proteomes" id="UP000800035">
    <property type="component" value="Unassembled WGS sequence"/>
</dbReference>
<evidence type="ECO:0000313" key="4">
    <source>
        <dbReference type="Proteomes" id="UP000800035"/>
    </source>
</evidence>
<gene>
    <name evidence="3" type="ORF">CC80DRAFT_465620</name>
</gene>
<evidence type="ECO:0000313" key="3">
    <source>
        <dbReference type="EMBL" id="KAF1960061.1"/>
    </source>
</evidence>
<dbReference type="OrthoDB" id="8954335at2759"/>
<organism evidence="3 4">
    <name type="scientific">Byssothecium circinans</name>
    <dbReference type="NCBI Taxonomy" id="147558"/>
    <lineage>
        <taxon>Eukaryota</taxon>
        <taxon>Fungi</taxon>
        <taxon>Dikarya</taxon>
        <taxon>Ascomycota</taxon>
        <taxon>Pezizomycotina</taxon>
        <taxon>Dothideomycetes</taxon>
        <taxon>Pleosporomycetidae</taxon>
        <taxon>Pleosporales</taxon>
        <taxon>Massarineae</taxon>
        <taxon>Massarinaceae</taxon>
        <taxon>Byssothecium</taxon>
    </lineage>
</organism>
<dbReference type="InterPro" id="IPR027417">
    <property type="entry name" value="P-loop_NTPase"/>
</dbReference>
<feature type="coiled-coil region" evidence="1">
    <location>
        <begin position="231"/>
        <end position="275"/>
    </location>
</feature>
<reference evidence="3" key="1">
    <citation type="journal article" date="2020" name="Stud. Mycol.">
        <title>101 Dothideomycetes genomes: a test case for predicting lifestyles and emergence of pathogens.</title>
        <authorList>
            <person name="Haridas S."/>
            <person name="Albert R."/>
            <person name="Binder M."/>
            <person name="Bloem J."/>
            <person name="Labutti K."/>
            <person name="Salamov A."/>
            <person name="Andreopoulos B."/>
            <person name="Baker S."/>
            <person name="Barry K."/>
            <person name="Bills G."/>
            <person name="Bluhm B."/>
            <person name="Cannon C."/>
            <person name="Castanera R."/>
            <person name="Culley D."/>
            <person name="Daum C."/>
            <person name="Ezra D."/>
            <person name="Gonzalez J."/>
            <person name="Henrissat B."/>
            <person name="Kuo A."/>
            <person name="Liang C."/>
            <person name="Lipzen A."/>
            <person name="Lutzoni F."/>
            <person name="Magnuson J."/>
            <person name="Mondo S."/>
            <person name="Nolan M."/>
            <person name="Ohm R."/>
            <person name="Pangilinan J."/>
            <person name="Park H.-J."/>
            <person name="Ramirez L."/>
            <person name="Alfaro M."/>
            <person name="Sun H."/>
            <person name="Tritt A."/>
            <person name="Yoshinaga Y."/>
            <person name="Zwiers L.-H."/>
            <person name="Turgeon B."/>
            <person name="Goodwin S."/>
            <person name="Spatafora J."/>
            <person name="Crous P."/>
            <person name="Grigoriev I."/>
        </authorList>
    </citation>
    <scope>NUCLEOTIDE SEQUENCE</scope>
    <source>
        <strain evidence="3">CBS 675.92</strain>
    </source>
</reference>
<sequence length="311" mass="35088">MENDVVVAVMGLTGVGKSTFIRNVTGRTDIIIGHGLTSQTSEVCGYSFKHRGRQYHLIDTPGFNDTFESDKEITMNILKWLESSYRAGTQLSGIVYLHNISTPRIAGSALENLIMFRKLCGEEAMSNVLLATTFWGTSDNISEEKREKVLIEDKTLWGRMTAKGSKALRLEDSRQSALAVLDVVSPNSKVTLQAQIEMVDEGKTYEDTSAARFVALSCESGFVNERRKRMRAETLARTKRLEKMKEELKVQDDVLSQVEEELENEQGRLKNKRRDFYATHKCRCKLVGRIKCAGCRGAIGKVFYRKLNDPQ</sequence>
<keyword evidence="4" id="KW-1185">Reference proteome</keyword>